<evidence type="ECO:0000313" key="8">
    <source>
        <dbReference type="Proteomes" id="UP000594681"/>
    </source>
</evidence>
<feature type="transmembrane region" description="Helical" evidence="5">
    <location>
        <begin position="299"/>
        <end position="318"/>
    </location>
</feature>
<keyword evidence="2 5" id="KW-0812">Transmembrane</keyword>
<keyword evidence="3 5" id="KW-1133">Transmembrane helix</keyword>
<dbReference type="Pfam" id="PF12698">
    <property type="entry name" value="ABC2_membrane_3"/>
    <property type="match status" value="1"/>
</dbReference>
<keyword evidence="4 5" id="KW-0472">Membrane</keyword>
<reference evidence="7 8" key="1">
    <citation type="submission" date="2020-11" db="EMBL/GenBank/DDBJ databases">
        <title>Corynebacterium sp. ZJ-599.</title>
        <authorList>
            <person name="Zhou J."/>
        </authorList>
    </citation>
    <scope>NUCLEOTIDE SEQUENCE [LARGE SCALE GENOMIC DNA]</scope>
    <source>
        <strain evidence="7 8">ZJ-599</strain>
    </source>
</reference>
<dbReference type="RefSeq" id="WP_165009892.1">
    <property type="nucleotide sequence ID" value="NZ_CP064954.1"/>
</dbReference>
<feature type="transmembrane region" description="Helical" evidence="5">
    <location>
        <begin position="266"/>
        <end position="287"/>
    </location>
</feature>
<evidence type="ECO:0000256" key="2">
    <source>
        <dbReference type="ARBA" id="ARBA00022692"/>
    </source>
</evidence>
<dbReference type="PANTHER" id="PTHR43471">
    <property type="entry name" value="ABC TRANSPORTER PERMEASE"/>
    <property type="match status" value="1"/>
</dbReference>
<dbReference type="InterPro" id="IPR013525">
    <property type="entry name" value="ABC2_TM"/>
</dbReference>
<feature type="transmembrane region" description="Helical" evidence="5">
    <location>
        <begin position="173"/>
        <end position="196"/>
    </location>
</feature>
<feature type="transmembrane region" description="Helical" evidence="5">
    <location>
        <begin position="25"/>
        <end position="48"/>
    </location>
</feature>
<evidence type="ECO:0000256" key="5">
    <source>
        <dbReference type="SAM" id="Phobius"/>
    </source>
</evidence>
<dbReference type="Proteomes" id="UP000594681">
    <property type="component" value="Chromosome"/>
</dbReference>
<evidence type="ECO:0000313" key="7">
    <source>
        <dbReference type="EMBL" id="QPK79076.1"/>
    </source>
</evidence>
<evidence type="ECO:0000256" key="4">
    <source>
        <dbReference type="ARBA" id="ARBA00023136"/>
    </source>
</evidence>
<protein>
    <submittedName>
        <fullName evidence="7">ABC transporter permease</fullName>
    </submittedName>
</protein>
<comment type="subcellular location">
    <subcellularLocation>
        <location evidence="1">Membrane</location>
        <topology evidence="1">Multi-pass membrane protein</topology>
    </subcellularLocation>
</comment>
<sequence length="394" mass="43075">MAYSSSNTIMSVAAREIRQSLRSRGIMVTLSILLIVLVAGPFIGAHFLNQDSDPSERTIVLVGIDPSPISDPDFLIEAASNPTDVESRVRDGDIAAAFIHEGEQLTFVHDGQPSPRLQAFAQTLQHDMSLSATLNELGLSAEQFAAATPTIELVEKQVDNNVEPTPDRNEWDLSATLGGIFILMMSVTLFAANVGARVTEEKSSRIIELIVATVKPLDFLAGKIIGNVSFAVAATAAVLGVGTLSLRASGILHSTELNWSLIPVLFVSYFLGLLFFSSMYAAAGAMVQRTEDLQSTQMPIMLLIFVIVYTPATFFSQVDSDWMYWLAWIPPLSVGHAPLQYAAGNFSTWQFCLSMFLLLAFTTATIWLVARIYRIAILHNSSKLTWRQALRLKG</sequence>
<feature type="transmembrane region" description="Helical" evidence="5">
    <location>
        <begin position="224"/>
        <end position="246"/>
    </location>
</feature>
<feature type="transmembrane region" description="Helical" evidence="5">
    <location>
        <begin position="348"/>
        <end position="370"/>
    </location>
</feature>
<dbReference type="EMBL" id="CP064954">
    <property type="protein sequence ID" value="QPK79076.1"/>
    <property type="molecule type" value="Genomic_DNA"/>
</dbReference>
<gene>
    <name evidence="7" type="ORF">G7Y31_11395</name>
</gene>
<dbReference type="GO" id="GO:0140359">
    <property type="term" value="F:ABC-type transporter activity"/>
    <property type="evidence" value="ECO:0007669"/>
    <property type="project" value="InterPro"/>
</dbReference>
<evidence type="ECO:0000259" key="6">
    <source>
        <dbReference type="Pfam" id="PF12698"/>
    </source>
</evidence>
<organism evidence="7 8">
    <name type="scientific">Corynebacterium lizhenjunii</name>
    <dbReference type="NCBI Taxonomy" id="2709394"/>
    <lineage>
        <taxon>Bacteria</taxon>
        <taxon>Bacillati</taxon>
        <taxon>Actinomycetota</taxon>
        <taxon>Actinomycetes</taxon>
        <taxon>Mycobacteriales</taxon>
        <taxon>Corynebacteriaceae</taxon>
        <taxon>Corynebacterium</taxon>
    </lineage>
</organism>
<proteinExistence type="predicted"/>
<evidence type="ECO:0000256" key="1">
    <source>
        <dbReference type="ARBA" id="ARBA00004141"/>
    </source>
</evidence>
<accession>A0A7T0KEX9</accession>
<dbReference type="GO" id="GO:0016020">
    <property type="term" value="C:membrane"/>
    <property type="evidence" value="ECO:0007669"/>
    <property type="project" value="UniProtKB-SubCell"/>
</dbReference>
<evidence type="ECO:0000256" key="3">
    <source>
        <dbReference type="ARBA" id="ARBA00022989"/>
    </source>
</evidence>
<keyword evidence="8" id="KW-1185">Reference proteome</keyword>
<name>A0A7T0KEX9_9CORY</name>
<dbReference type="AlphaFoldDB" id="A0A7T0KEX9"/>
<feature type="domain" description="ABC-2 type transporter transmembrane" evidence="6">
    <location>
        <begin position="29"/>
        <end position="370"/>
    </location>
</feature>
<dbReference type="KEGG" id="cliz:G7Y31_11395"/>